<keyword evidence="1" id="KW-0732">Signal</keyword>
<proteinExistence type="predicted"/>
<accession>C1MX43</accession>
<dbReference type="GeneID" id="9685772"/>
<evidence type="ECO:0000256" key="1">
    <source>
        <dbReference type="SAM" id="SignalP"/>
    </source>
</evidence>
<reference evidence="2 3" key="1">
    <citation type="journal article" date="2009" name="Science">
        <title>Green evolution and dynamic adaptations revealed by genomes of the marine picoeukaryotes Micromonas.</title>
        <authorList>
            <person name="Worden A.Z."/>
            <person name="Lee J.H."/>
            <person name="Mock T."/>
            <person name="Rouze P."/>
            <person name="Simmons M.P."/>
            <person name="Aerts A.L."/>
            <person name="Allen A.E."/>
            <person name="Cuvelier M.L."/>
            <person name="Derelle E."/>
            <person name="Everett M.V."/>
            <person name="Foulon E."/>
            <person name="Grimwood J."/>
            <person name="Gundlach H."/>
            <person name="Henrissat B."/>
            <person name="Napoli C."/>
            <person name="McDonald S.M."/>
            <person name="Parker M.S."/>
            <person name="Rombauts S."/>
            <person name="Salamov A."/>
            <person name="Von Dassow P."/>
            <person name="Badger J.H."/>
            <person name="Coutinho P.M."/>
            <person name="Demir E."/>
            <person name="Dubchak I."/>
            <person name="Gentemann C."/>
            <person name="Eikrem W."/>
            <person name="Gready J.E."/>
            <person name="John U."/>
            <person name="Lanier W."/>
            <person name="Lindquist E.A."/>
            <person name="Lucas S."/>
            <person name="Mayer K.F."/>
            <person name="Moreau H."/>
            <person name="Not F."/>
            <person name="Otillar R."/>
            <person name="Panaud O."/>
            <person name="Pangilinan J."/>
            <person name="Paulsen I."/>
            <person name="Piegu B."/>
            <person name="Poliakov A."/>
            <person name="Robbens S."/>
            <person name="Schmutz J."/>
            <person name="Toulza E."/>
            <person name="Wyss T."/>
            <person name="Zelensky A."/>
            <person name="Zhou K."/>
            <person name="Armbrust E.V."/>
            <person name="Bhattacharya D."/>
            <person name="Goodenough U.W."/>
            <person name="Van de Peer Y."/>
            <person name="Grigoriev I.V."/>
        </authorList>
    </citation>
    <scope>NUCLEOTIDE SEQUENCE [LARGE SCALE GENOMIC DNA]</scope>
    <source>
        <strain evidence="2 3">CCMP1545</strain>
    </source>
</reference>
<gene>
    <name evidence="2" type="ORF">MICPUCDRAFT_68992</name>
</gene>
<dbReference type="AlphaFoldDB" id="C1MX43"/>
<evidence type="ECO:0000313" key="2">
    <source>
        <dbReference type="EMBL" id="EEH55394.1"/>
    </source>
</evidence>
<feature type="signal peptide" evidence="1">
    <location>
        <begin position="1"/>
        <end position="33"/>
    </location>
</feature>
<feature type="chain" id="PRO_5002910539" evidence="1">
    <location>
        <begin position="34"/>
        <end position="123"/>
    </location>
</feature>
<dbReference type="KEGG" id="mpp:MICPUCDRAFT_68992"/>
<keyword evidence="3" id="KW-1185">Reference proteome</keyword>
<sequence length="123" mass="13317">MMRPSSPASTIKALVLALVVVLALSSAPLPVEAASVRVVPFSFEVGLSGLSVRSFTPWVRRDLCLAYTNFLKIDRKVRAPRASPLARWIRPQPRTPSESATPCSLFLPTTSTHSFSAHVSALT</sequence>
<protein>
    <submittedName>
        <fullName evidence="2">Predicted protein</fullName>
    </submittedName>
</protein>
<dbReference type="RefSeq" id="XP_003060625.1">
    <property type="nucleotide sequence ID" value="XM_003060579.1"/>
</dbReference>
<dbReference type="Proteomes" id="UP000001876">
    <property type="component" value="Unassembled WGS sequence"/>
</dbReference>
<name>C1MX43_MICPC</name>
<organism evidence="3">
    <name type="scientific">Micromonas pusilla (strain CCMP1545)</name>
    <name type="common">Picoplanktonic green alga</name>
    <dbReference type="NCBI Taxonomy" id="564608"/>
    <lineage>
        <taxon>Eukaryota</taxon>
        <taxon>Viridiplantae</taxon>
        <taxon>Chlorophyta</taxon>
        <taxon>Mamiellophyceae</taxon>
        <taxon>Mamiellales</taxon>
        <taxon>Mamiellaceae</taxon>
        <taxon>Micromonas</taxon>
    </lineage>
</organism>
<evidence type="ECO:0000313" key="3">
    <source>
        <dbReference type="Proteomes" id="UP000001876"/>
    </source>
</evidence>
<dbReference type="EMBL" id="GG663742">
    <property type="protein sequence ID" value="EEH55394.1"/>
    <property type="molecule type" value="Genomic_DNA"/>
</dbReference>